<gene>
    <name evidence="1" type="ORF">MLD38_030453</name>
</gene>
<name>A0ACB9MLV6_9MYRT</name>
<dbReference type="Proteomes" id="UP001057402">
    <property type="component" value="Chromosome 9"/>
</dbReference>
<reference evidence="2" key="1">
    <citation type="journal article" date="2023" name="Front. Plant Sci.">
        <title>Chromosomal-level genome assembly of Melastoma candidum provides insights into trichome evolution.</title>
        <authorList>
            <person name="Zhong Y."/>
            <person name="Wu W."/>
            <person name="Sun C."/>
            <person name="Zou P."/>
            <person name="Liu Y."/>
            <person name="Dai S."/>
            <person name="Zhou R."/>
        </authorList>
    </citation>
    <scope>NUCLEOTIDE SEQUENCE [LARGE SCALE GENOMIC DNA]</scope>
</reference>
<protein>
    <submittedName>
        <fullName evidence="1">Uncharacterized protein</fullName>
    </submittedName>
</protein>
<accession>A0ACB9MLV6</accession>
<evidence type="ECO:0000313" key="1">
    <source>
        <dbReference type="EMBL" id="KAI4325019.1"/>
    </source>
</evidence>
<evidence type="ECO:0000313" key="2">
    <source>
        <dbReference type="Proteomes" id="UP001057402"/>
    </source>
</evidence>
<proteinExistence type="predicted"/>
<keyword evidence="2" id="KW-1185">Reference proteome</keyword>
<comment type="caution">
    <text evidence="1">The sequence shown here is derived from an EMBL/GenBank/DDBJ whole genome shotgun (WGS) entry which is preliminary data.</text>
</comment>
<organism evidence="1 2">
    <name type="scientific">Melastoma candidum</name>
    <dbReference type="NCBI Taxonomy" id="119954"/>
    <lineage>
        <taxon>Eukaryota</taxon>
        <taxon>Viridiplantae</taxon>
        <taxon>Streptophyta</taxon>
        <taxon>Embryophyta</taxon>
        <taxon>Tracheophyta</taxon>
        <taxon>Spermatophyta</taxon>
        <taxon>Magnoliopsida</taxon>
        <taxon>eudicotyledons</taxon>
        <taxon>Gunneridae</taxon>
        <taxon>Pentapetalae</taxon>
        <taxon>rosids</taxon>
        <taxon>malvids</taxon>
        <taxon>Myrtales</taxon>
        <taxon>Melastomataceae</taxon>
        <taxon>Melastomatoideae</taxon>
        <taxon>Melastomateae</taxon>
        <taxon>Melastoma</taxon>
    </lineage>
</organism>
<sequence length="233" mass="26102">MERDGRARVAVKKNKKRQGKGKGQGGDGDGDGSGNGIKKGFSDEQVRMLETMFETETKPEPRKKVELARELGLQPRQVAIWFQNRRARWKSKQLEREYRALKCEYDKLSADYELLKKEKQGLRSELQRITDMLRSAGDQSDAGEDGNAGTFSGDGANCDTKYIGGHDCFDREAMLCPQMDDETIENSVEEMCDLLNVGGNKDDGGSLTEIPEKWCGLGPSEMSAAVQWWNFCT</sequence>
<dbReference type="EMBL" id="CM042888">
    <property type="protein sequence ID" value="KAI4325019.1"/>
    <property type="molecule type" value="Genomic_DNA"/>
</dbReference>